<dbReference type="EMBL" id="PQVP01000002">
    <property type="protein sequence ID" value="POZ84538.1"/>
    <property type="molecule type" value="Genomic_DNA"/>
</dbReference>
<proteinExistence type="predicted"/>
<evidence type="ECO:0000313" key="1">
    <source>
        <dbReference type="EMBL" id="POZ84538.1"/>
    </source>
</evidence>
<evidence type="ECO:0008006" key="3">
    <source>
        <dbReference type="Google" id="ProtNLM"/>
    </source>
</evidence>
<sequence>MKAYKFRPASQIQYAFDIMLNSRLFCADWRQLNDPMEGMFAYSYKSSREDDIKEQVARVVEQKKGLKVCSLAKTFDCHLLWAHYASGFEGLAIEVELPDDAPEIKEVSYRGVFASLTFGDDFSPEQAAEQVLSSKYREWEYEQEVRVLQRDAYFYLPSPVKRVIAGHRMEPALFKALQIVCERKDIELSRVGIGDDGIDADYVEPLNI</sequence>
<evidence type="ECO:0000313" key="2">
    <source>
        <dbReference type="Proteomes" id="UP000238655"/>
    </source>
</evidence>
<dbReference type="RefSeq" id="WP_089460612.1">
    <property type="nucleotide sequence ID" value="NZ_CM009575.1"/>
</dbReference>
<dbReference type="AlphaFoldDB" id="A0A2S5DZN3"/>
<reference evidence="1 2" key="1">
    <citation type="submission" date="2018-01" db="EMBL/GenBank/DDBJ databases">
        <title>Successful Treatment of Persistent Burkholderia cepacia Bacteremia with Ceftazidime-Avibactam.</title>
        <authorList>
            <person name="Tamma P."/>
            <person name="Fan Y."/>
            <person name="Bergman Y."/>
            <person name="Sick-Samuels A."/>
            <person name="Hsu A."/>
            <person name="Timp W."/>
            <person name="Simner P."/>
        </authorList>
    </citation>
    <scope>NUCLEOTIDE SEQUENCE [LARGE SCALE GENOMIC DNA]</scope>
    <source>
        <strain evidence="1 2">170816</strain>
    </source>
</reference>
<name>A0A2S5DZN3_9BURK</name>
<protein>
    <recommendedName>
        <fullName evidence="3">DUF2971 domain-containing protein</fullName>
    </recommendedName>
</protein>
<gene>
    <name evidence="1" type="ORF">C3743_31790</name>
</gene>
<dbReference type="GeneID" id="93028040"/>
<accession>A0A2S5DZN3</accession>
<dbReference type="Proteomes" id="UP000238655">
    <property type="component" value="Chromosome 1"/>
</dbReference>
<comment type="caution">
    <text evidence="1">The sequence shown here is derived from an EMBL/GenBank/DDBJ whole genome shotgun (WGS) entry which is preliminary data.</text>
</comment>
<organism evidence="1 2">
    <name type="scientific">Burkholderia contaminans</name>
    <dbReference type="NCBI Taxonomy" id="488447"/>
    <lineage>
        <taxon>Bacteria</taxon>
        <taxon>Pseudomonadati</taxon>
        <taxon>Pseudomonadota</taxon>
        <taxon>Betaproteobacteria</taxon>
        <taxon>Burkholderiales</taxon>
        <taxon>Burkholderiaceae</taxon>
        <taxon>Burkholderia</taxon>
        <taxon>Burkholderia cepacia complex</taxon>
    </lineage>
</organism>